<evidence type="ECO:0000256" key="2">
    <source>
        <dbReference type="ARBA" id="ARBA00022723"/>
    </source>
</evidence>
<dbReference type="InterPro" id="IPR055438">
    <property type="entry name" value="AstE_AspA_cat"/>
</dbReference>
<dbReference type="EMBL" id="JADKYU010000009">
    <property type="protein sequence ID" value="MBF4982826.1"/>
    <property type="molecule type" value="Genomic_DNA"/>
</dbReference>
<reference evidence="6 7" key="1">
    <citation type="submission" date="2020-11" db="EMBL/GenBank/DDBJ databases">
        <title>P. mediterranea TC4 genome.</title>
        <authorList>
            <person name="Molmeret M."/>
        </authorList>
    </citation>
    <scope>NUCLEOTIDE SEQUENCE [LARGE SCALE GENOMIC DNA]</scope>
    <source>
        <strain evidence="6 7">TC4</strain>
    </source>
</reference>
<dbReference type="PIRSF" id="PIRSF039012">
    <property type="entry name" value="ASP"/>
    <property type="match status" value="1"/>
</dbReference>
<dbReference type="InterPro" id="IPR053138">
    <property type="entry name" value="N-alpha-Ac-DABA_deacetylase"/>
</dbReference>
<dbReference type="PANTHER" id="PTHR37326">
    <property type="entry name" value="BLL3975 PROTEIN"/>
    <property type="match status" value="1"/>
</dbReference>
<dbReference type="Proteomes" id="UP001194729">
    <property type="component" value="Unassembled WGS sequence"/>
</dbReference>
<sequence length="328" mass="36766">MSLRNINILDTEIKPGHSYKLNFNKAKLYTSTAIEVPVIIRRARKAGPVVLLTGGLHGDEINGIEVVRQVIAKGYNNPQAGTIICMPVLNVFGFLNMKREFPDGRDLNRSFPGYKSGSLAGRFAHQFVNEILPHVDIIMDFHTGGAQRFNAPQMRVDANYENSLKLAQVFKAPFLIYSNKLKGTLRHTCMELGKAYLLFEGGKSFESDKHVVKVGVQGVKRVLRHLDMLDDCIELPMDSLDSVVVKSSKWLRASYSGLFHPKVPYGKLVEKGEYIATITDPYGAFRHKVKSNQTGYIINVNQSPMVYQGDAIFHITSQHGEEITQEKI</sequence>
<evidence type="ECO:0000313" key="7">
    <source>
        <dbReference type="Proteomes" id="UP001194729"/>
    </source>
</evidence>
<keyword evidence="4" id="KW-0862">Zinc</keyword>
<evidence type="ECO:0000256" key="3">
    <source>
        <dbReference type="ARBA" id="ARBA00022801"/>
    </source>
</evidence>
<evidence type="ECO:0000313" key="6">
    <source>
        <dbReference type="EMBL" id="MBF4982826.1"/>
    </source>
</evidence>
<comment type="caution">
    <text evidence="6">The sequence shown here is derived from an EMBL/GenBank/DDBJ whole genome shotgun (WGS) entry which is preliminary data.</text>
</comment>
<organism evidence="6 7">
    <name type="scientific">Nonlabens mediterrranea</name>
    <dbReference type="NCBI Taxonomy" id="1419947"/>
    <lineage>
        <taxon>Bacteria</taxon>
        <taxon>Pseudomonadati</taxon>
        <taxon>Bacteroidota</taxon>
        <taxon>Flavobacteriia</taxon>
        <taxon>Flavobacteriales</taxon>
        <taxon>Flavobacteriaceae</taxon>
        <taxon>Nonlabens</taxon>
    </lineage>
</organism>
<dbReference type="Gene3D" id="3.40.630.10">
    <property type="entry name" value="Zn peptidases"/>
    <property type="match status" value="1"/>
</dbReference>
<protein>
    <submittedName>
        <fullName evidence="6">Succinylglutamate desuccinylase/aspartoacylase family protein</fullName>
    </submittedName>
</protein>
<proteinExistence type="predicted"/>
<keyword evidence="7" id="KW-1185">Reference proteome</keyword>
<feature type="domain" description="Succinylglutamate desuccinylase/Aspartoacylase catalytic" evidence="5">
    <location>
        <begin position="47"/>
        <end position="226"/>
    </location>
</feature>
<dbReference type="Pfam" id="PF24827">
    <property type="entry name" value="AstE_AspA_cat"/>
    <property type="match status" value="1"/>
</dbReference>
<dbReference type="CDD" id="cd06251">
    <property type="entry name" value="M14_ASTE_ASPA-like"/>
    <property type="match status" value="1"/>
</dbReference>
<evidence type="ECO:0000256" key="1">
    <source>
        <dbReference type="ARBA" id="ARBA00001947"/>
    </source>
</evidence>
<dbReference type="SUPFAM" id="SSF53187">
    <property type="entry name" value="Zn-dependent exopeptidases"/>
    <property type="match status" value="1"/>
</dbReference>
<gene>
    <name evidence="6" type="ORF">FNJ87_00205</name>
</gene>
<dbReference type="InterPro" id="IPR043795">
    <property type="entry name" value="N-alpha-Ac-DABA-like"/>
</dbReference>
<keyword evidence="3" id="KW-0378">Hydrolase</keyword>
<accession>A0ABS0A132</accession>
<evidence type="ECO:0000259" key="5">
    <source>
        <dbReference type="Pfam" id="PF24827"/>
    </source>
</evidence>
<evidence type="ECO:0000256" key="4">
    <source>
        <dbReference type="ARBA" id="ARBA00022833"/>
    </source>
</evidence>
<comment type="cofactor">
    <cofactor evidence="1">
        <name>Zn(2+)</name>
        <dbReference type="ChEBI" id="CHEBI:29105"/>
    </cofactor>
</comment>
<keyword evidence="2" id="KW-0479">Metal-binding</keyword>
<name>A0ABS0A132_9FLAO</name>
<dbReference type="PANTHER" id="PTHR37326:SF2">
    <property type="entry name" value="SUCCINYLGLUTAMATE DESUCCINYLASE_ASPARTOACYLASE FAMILY PROTEIN"/>
    <property type="match status" value="1"/>
</dbReference>